<sequence length="74" mass="7628">IEGMVNVASATEVVDVAVIVGIGPSYKTTGGKVDAHNKEPDGVNAAVGERVGVDKYKHAIYQMTRGISSGQVGK</sequence>
<organism evidence="1 2">
    <name type="scientific">Taxus chinensis</name>
    <name type="common">Chinese yew</name>
    <name type="synonym">Taxus wallichiana var. chinensis</name>
    <dbReference type="NCBI Taxonomy" id="29808"/>
    <lineage>
        <taxon>Eukaryota</taxon>
        <taxon>Viridiplantae</taxon>
        <taxon>Streptophyta</taxon>
        <taxon>Embryophyta</taxon>
        <taxon>Tracheophyta</taxon>
        <taxon>Spermatophyta</taxon>
        <taxon>Pinopsida</taxon>
        <taxon>Pinidae</taxon>
        <taxon>Conifers II</taxon>
        <taxon>Cupressales</taxon>
        <taxon>Taxaceae</taxon>
        <taxon>Taxus</taxon>
    </lineage>
</organism>
<dbReference type="EMBL" id="JAHRHJ020000007">
    <property type="protein sequence ID" value="KAH9310232.1"/>
    <property type="molecule type" value="Genomic_DNA"/>
</dbReference>
<feature type="non-terminal residue" evidence="1">
    <location>
        <position position="1"/>
    </location>
</feature>
<gene>
    <name evidence="1" type="ORF">KI387_038143</name>
</gene>
<accession>A0AA38FSZ3</accession>
<dbReference type="Proteomes" id="UP000824469">
    <property type="component" value="Unassembled WGS sequence"/>
</dbReference>
<keyword evidence="2" id="KW-1185">Reference proteome</keyword>
<dbReference type="AlphaFoldDB" id="A0AA38FSZ3"/>
<name>A0AA38FSZ3_TAXCH</name>
<evidence type="ECO:0000313" key="1">
    <source>
        <dbReference type="EMBL" id="KAH9310232.1"/>
    </source>
</evidence>
<proteinExistence type="predicted"/>
<protein>
    <submittedName>
        <fullName evidence="1">Uncharacterized protein</fullName>
    </submittedName>
</protein>
<evidence type="ECO:0000313" key="2">
    <source>
        <dbReference type="Proteomes" id="UP000824469"/>
    </source>
</evidence>
<feature type="non-terminal residue" evidence="1">
    <location>
        <position position="74"/>
    </location>
</feature>
<comment type="caution">
    <text evidence="1">The sequence shown here is derived from an EMBL/GenBank/DDBJ whole genome shotgun (WGS) entry which is preliminary data.</text>
</comment>
<reference evidence="1 2" key="1">
    <citation type="journal article" date="2021" name="Nat. Plants">
        <title>The Taxus genome provides insights into paclitaxel biosynthesis.</title>
        <authorList>
            <person name="Xiong X."/>
            <person name="Gou J."/>
            <person name="Liao Q."/>
            <person name="Li Y."/>
            <person name="Zhou Q."/>
            <person name="Bi G."/>
            <person name="Li C."/>
            <person name="Du R."/>
            <person name="Wang X."/>
            <person name="Sun T."/>
            <person name="Guo L."/>
            <person name="Liang H."/>
            <person name="Lu P."/>
            <person name="Wu Y."/>
            <person name="Zhang Z."/>
            <person name="Ro D.K."/>
            <person name="Shang Y."/>
            <person name="Huang S."/>
            <person name="Yan J."/>
        </authorList>
    </citation>
    <scope>NUCLEOTIDE SEQUENCE [LARGE SCALE GENOMIC DNA]</scope>
    <source>
        <strain evidence="1">Ta-2019</strain>
    </source>
</reference>